<dbReference type="EMBL" id="QZEV01000023">
    <property type="protein sequence ID" value="RJL05471.1"/>
    <property type="molecule type" value="Genomic_DNA"/>
</dbReference>
<dbReference type="Proteomes" id="UP000285530">
    <property type="component" value="Unassembled WGS sequence"/>
</dbReference>
<evidence type="ECO:0000256" key="2">
    <source>
        <dbReference type="SAM" id="SignalP"/>
    </source>
</evidence>
<reference evidence="3 4" key="1">
    <citation type="submission" date="2018-09" db="EMBL/GenBank/DDBJ databases">
        <title>Paracoccus onubensis nov. sp. a moderate halophilic bacterium isolated from Gruta de las Maravillas (Aracena, Spain).</title>
        <authorList>
            <person name="Jurado V."/>
            <person name="Gutierrez-Patricio S."/>
            <person name="Gonzalez-Pimentel J.L."/>
            <person name="Laiz L."/>
            <person name="Saiz-Jimenez C."/>
        </authorList>
    </citation>
    <scope>NUCLEOTIDE SEQUENCE [LARGE SCALE GENOMIC DNA]</scope>
    <source>
        <strain evidence="3 4">DSM 19484</strain>
    </source>
</reference>
<dbReference type="SUPFAM" id="SSF101082">
    <property type="entry name" value="Typo IV secretion system protein TraC"/>
    <property type="match status" value="1"/>
</dbReference>
<feature type="chain" id="PRO_5019512870" evidence="2">
    <location>
        <begin position="29"/>
        <end position="264"/>
    </location>
</feature>
<dbReference type="OrthoDB" id="8100773at2"/>
<dbReference type="AlphaFoldDB" id="A0A418ZYA1"/>
<protein>
    <submittedName>
        <fullName evidence="3">Conjugal transfer protein TraF</fullName>
    </submittedName>
</protein>
<dbReference type="InterPro" id="IPR014158">
    <property type="entry name" value="T4SS_VirB5"/>
</dbReference>
<comment type="caution">
    <text evidence="3">The sequence shown here is derived from an EMBL/GenBank/DDBJ whole genome shotgun (WGS) entry which is preliminary data.</text>
</comment>
<sequence>MQIGRKTLAVAAGLGLMATLSSAPGATAQGVPTVDTQSIAQQINQIRRMLEDYGIQSDMLDRLREQLSQLQAQTDELQQIYALLSGKADLKGLLMGDGLDRVLDPKMTSILQAAGAAASGDWSGVAPAYRRDIQAAAQSTMERAGLDPARVETMGQSGSVAERRAASQATTGAMVAASADTAQRESTVSLQRLETLVGEIPRQDGIKEAIDLNTRMMAEAVRELILNNQLLAVQSYGMGMSEVSQASAWAQEQEMLDFRMPNLQ</sequence>
<dbReference type="RefSeq" id="WP_119885864.1">
    <property type="nucleotide sequence ID" value="NZ_CP067172.1"/>
</dbReference>
<feature type="signal peptide" evidence="2">
    <location>
        <begin position="1"/>
        <end position="28"/>
    </location>
</feature>
<dbReference type="InterPro" id="IPR023220">
    <property type="entry name" value="T4SS_VirB5-domain"/>
</dbReference>
<evidence type="ECO:0000313" key="3">
    <source>
        <dbReference type="EMBL" id="RJL05471.1"/>
    </source>
</evidence>
<gene>
    <name evidence="3" type="ORF">D3P06_06905</name>
</gene>
<accession>A0A418ZYA1</accession>
<evidence type="ECO:0000313" key="4">
    <source>
        <dbReference type="Proteomes" id="UP000285530"/>
    </source>
</evidence>
<feature type="coiled-coil region" evidence="1">
    <location>
        <begin position="53"/>
        <end position="80"/>
    </location>
</feature>
<name>A0A418ZYA1_9RHOB</name>
<dbReference type="Pfam" id="PF07996">
    <property type="entry name" value="T4SS"/>
    <property type="match status" value="1"/>
</dbReference>
<keyword evidence="4" id="KW-1185">Reference proteome</keyword>
<proteinExistence type="predicted"/>
<keyword evidence="1" id="KW-0175">Coiled coil</keyword>
<organism evidence="3 4">
    <name type="scientific">Paracoccus aestuarii</name>
    <dbReference type="NCBI Taxonomy" id="453842"/>
    <lineage>
        <taxon>Bacteria</taxon>
        <taxon>Pseudomonadati</taxon>
        <taxon>Pseudomonadota</taxon>
        <taxon>Alphaproteobacteria</taxon>
        <taxon>Rhodobacterales</taxon>
        <taxon>Paracoccaceae</taxon>
        <taxon>Paracoccus</taxon>
    </lineage>
</organism>
<keyword evidence="2" id="KW-0732">Signal</keyword>
<dbReference type="Gene3D" id="1.20.58.430">
    <property type="entry name" value="Type IV secretion system, VirB5-domain"/>
    <property type="match status" value="1"/>
</dbReference>
<evidence type="ECO:0000256" key="1">
    <source>
        <dbReference type="SAM" id="Coils"/>
    </source>
</evidence>